<name>A0A9D7E7J6_9PROT</name>
<accession>A0A9D7E7J6</accession>
<evidence type="ECO:0000256" key="2">
    <source>
        <dbReference type="SAM" id="SignalP"/>
    </source>
</evidence>
<keyword evidence="2" id="KW-0732">Signal</keyword>
<protein>
    <submittedName>
        <fullName evidence="3">OmpW family protein</fullName>
    </submittedName>
</protein>
<dbReference type="EMBL" id="JADJEV010000005">
    <property type="protein sequence ID" value="MBK6975439.1"/>
    <property type="molecule type" value="Genomic_DNA"/>
</dbReference>
<comment type="caution">
    <text evidence="3">The sequence shown here is derived from an EMBL/GenBank/DDBJ whole genome shotgun (WGS) entry which is preliminary data.</text>
</comment>
<comment type="subcellular location">
    <subcellularLocation>
        <location evidence="1">Cell outer membrane</location>
    </subcellularLocation>
</comment>
<sequence>MKRVLTLAALIAAGFASATTVQAAEGPLMVRVRALSMKVDNHNSSTDVVPALGTLEANDKWFPEVDFTYFITKNIAAELILTYPQKHTLKFAGTNIGSIKHLPPTLTLQYHFIPEGTVRPYVGAGINYTRFMSVKINAQPAVGVDAPIDVDRNSFGLAGQVGVDFKVADNWFINLDAKYVRIKADNVHITGGVLAGTKVTDLGINPWLLSAGVGYRF</sequence>
<reference evidence="3" key="1">
    <citation type="submission" date="2020-10" db="EMBL/GenBank/DDBJ databases">
        <title>Connecting structure to function with the recovery of over 1000 high-quality activated sludge metagenome-assembled genomes encoding full-length rRNA genes using long-read sequencing.</title>
        <authorList>
            <person name="Singleton C.M."/>
            <person name="Petriglieri F."/>
            <person name="Kristensen J.M."/>
            <person name="Kirkegaard R.H."/>
            <person name="Michaelsen T.Y."/>
            <person name="Andersen M.H."/>
            <person name="Karst S.M."/>
            <person name="Dueholm M.S."/>
            <person name="Nielsen P.H."/>
            <person name="Albertsen M."/>
        </authorList>
    </citation>
    <scope>NUCLEOTIDE SEQUENCE</scope>
    <source>
        <strain evidence="3">Bjer_18-Q3-R1-45_BAT3C.347</strain>
    </source>
</reference>
<dbReference type="AlphaFoldDB" id="A0A9D7E7J6"/>
<dbReference type="GO" id="GO:0055085">
    <property type="term" value="P:transmembrane transport"/>
    <property type="evidence" value="ECO:0007669"/>
    <property type="project" value="TreeGrafter"/>
</dbReference>
<dbReference type="Pfam" id="PF03922">
    <property type="entry name" value="OmpW"/>
    <property type="match status" value="1"/>
</dbReference>
<proteinExistence type="predicted"/>
<organism evidence="3 4">
    <name type="scientific">Candidatus Methylophosphatis roskildensis</name>
    <dbReference type="NCBI Taxonomy" id="2899263"/>
    <lineage>
        <taxon>Bacteria</taxon>
        <taxon>Pseudomonadati</taxon>
        <taxon>Pseudomonadota</taxon>
        <taxon>Betaproteobacteria</taxon>
        <taxon>Nitrosomonadales</taxon>
        <taxon>Sterolibacteriaceae</taxon>
        <taxon>Candidatus Methylophosphatis</taxon>
    </lineage>
</organism>
<dbReference type="Gene3D" id="2.40.160.20">
    <property type="match status" value="1"/>
</dbReference>
<dbReference type="PANTHER" id="PTHR36920">
    <property type="match status" value="1"/>
</dbReference>
<dbReference type="GO" id="GO:0009279">
    <property type="term" value="C:cell outer membrane"/>
    <property type="evidence" value="ECO:0007669"/>
    <property type="project" value="UniProtKB-SubCell"/>
</dbReference>
<feature type="signal peptide" evidence="2">
    <location>
        <begin position="1"/>
        <end position="23"/>
    </location>
</feature>
<dbReference type="Proteomes" id="UP000807785">
    <property type="component" value="Unassembled WGS sequence"/>
</dbReference>
<dbReference type="InterPro" id="IPR005618">
    <property type="entry name" value="OMPW"/>
</dbReference>
<feature type="chain" id="PRO_5039578992" evidence="2">
    <location>
        <begin position="24"/>
        <end position="217"/>
    </location>
</feature>
<gene>
    <name evidence="3" type="ORF">IPH26_21645</name>
</gene>
<evidence type="ECO:0000256" key="1">
    <source>
        <dbReference type="ARBA" id="ARBA00004442"/>
    </source>
</evidence>
<evidence type="ECO:0000313" key="3">
    <source>
        <dbReference type="EMBL" id="MBK6975439.1"/>
    </source>
</evidence>
<dbReference type="InterPro" id="IPR011250">
    <property type="entry name" value="OMP/PagP_B-barrel"/>
</dbReference>
<dbReference type="SUPFAM" id="SSF56925">
    <property type="entry name" value="OMPA-like"/>
    <property type="match status" value="1"/>
</dbReference>
<dbReference type="PANTHER" id="PTHR36920:SF1">
    <property type="entry name" value="OUTER MEMBRANE PROTEIN W"/>
    <property type="match status" value="1"/>
</dbReference>
<evidence type="ECO:0000313" key="4">
    <source>
        <dbReference type="Proteomes" id="UP000807785"/>
    </source>
</evidence>